<reference evidence="2 3" key="1">
    <citation type="submission" date="2024-03" db="EMBL/GenBank/DDBJ databases">
        <title>Complete genome of BD2.</title>
        <authorList>
            <person name="Cao G."/>
        </authorList>
    </citation>
    <scope>NUCLEOTIDE SEQUENCE [LARGE SCALE GENOMIC DNA]</scope>
    <source>
        <strain evidence="2 3">BD2</strain>
    </source>
</reference>
<dbReference type="InterPro" id="IPR004449">
    <property type="entry name" value="SixA"/>
</dbReference>
<proteinExistence type="predicted"/>
<accession>A0ABZ2RKE7</accession>
<dbReference type="InterPro" id="IPR013078">
    <property type="entry name" value="His_Pase_superF_clade-1"/>
</dbReference>
<dbReference type="Gene3D" id="3.40.50.1240">
    <property type="entry name" value="Phosphoglycerate mutase-like"/>
    <property type="match status" value="1"/>
</dbReference>
<dbReference type="Proteomes" id="UP001476583">
    <property type="component" value="Chromosome"/>
</dbReference>
<organism evidence="2 3">
    <name type="scientific">Ectopseudomonas mendocina</name>
    <name type="common">Pseudomonas mendocina</name>
    <dbReference type="NCBI Taxonomy" id="300"/>
    <lineage>
        <taxon>Bacteria</taxon>
        <taxon>Pseudomonadati</taxon>
        <taxon>Pseudomonadota</taxon>
        <taxon>Gammaproteobacteria</taxon>
        <taxon>Pseudomonadales</taxon>
        <taxon>Pseudomonadaceae</taxon>
        <taxon>Ectopseudomonas</taxon>
    </lineage>
</organism>
<dbReference type="PANTHER" id="PTHR20935">
    <property type="entry name" value="PHOSPHOGLYCERATE MUTASE-RELATED"/>
    <property type="match status" value="1"/>
</dbReference>
<dbReference type="InterPro" id="IPR029033">
    <property type="entry name" value="His_PPase_superfam"/>
</dbReference>
<evidence type="ECO:0000256" key="1">
    <source>
        <dbReference type="ARBA" id="ARBA00022801"/>
    </source>
</evidence>
<dbReference type="SMART" id="SM00855">
    <property type="entry name" value="PGAM"/>
    <property type="match status" value="1"/>
</dbReference>
<protein>
    <submittedName>
        <fullName evidence="2">Phosphohistidine phosphatase SixA</fullName>
    </submittedName>
</protein>
<name>A0ABZ2RKE7_ECTME</name>
<keyword evidence="1" id="KW-0378">Hydrolase</keyword>
<dbReference type="Pfam" id="PF00300">
    <property type="entry name" value="His_Phos_1"/>
    <property type="match status" value="1"/>
</dbReference>
<dbReference type="EMBL" id="CP148074">
    <property type="protein sequence ID" value="WXL27509.1"/>
    <property type="molecule type" value="Genomic_DNA"/>
</dbReference>
<dbReference type="InterPro" id="IPR051021">
    <property type="entry name" value="Mito_Ser/Thr_phosphatase"/>
</dbReference>
<dbReference type="NCBIfam" id="TIGR00249">
    <property type="entry name" value="sixA"/>
    <property type="match status" value="1"/>
</dbReference>
<gene>
    <name evidence="2" type="primary">sixA</name>
    <name evidence="2" type="ORF">WG219_08660</name>
</gene>
<keyword evidence="3" id="KW-1185">Reference proteome</keyword>
<dbReference type="CDD" id="cd07067">
    <property type="entry name" value="HP_PGM_like"/>
    <property type="match status" value="1"/>
</dbReference>
<sequence length="154" mass="17177">MKLWLLRHGEAEPARQSDAERELTDFGRQQASRAAEAMRGQHLQRVLVSPYIRAQQTAELFCQALGYSGVRETVSWLTPESSSRHAIEQLDQYSDQNILLVSHQPLVGDLAGLLVNGHRQDPVPMGTSSLAALEGEAIATGLMYLRDLRHSMRD</sequence>
<dbReference type="SUPFAM" id="SSF53254">
    <property type="entry name" value="Phosphoglycerate mutase-like"/>
    <property type="match status" value="1"/>
</dbReference>
<evidence type="ECO:0000313" key="3">
    <source>
        <dbReference type="Proteomes" id="UP001476583"/>
    </source>
</evidence>
<evidence type="ECO:0000313" key="2">
    <source>
        <dbReference type="EMBL" id="WXL27509.1"/>
    </source>
</evidence>